<dbReference type="Proteomes" id="UP000253845">
    <property type="component" value="Unassembled WGS sequence"/>
</dbReference>
<dbReference type="EMBL" id="KZ851937">
    <property type="protein sequence ID" value="RDH16581.1"/>
    <property type="molecule type" value="Genomic_DNA"/>
</dbReference>
<proteinExistence type="predicted"/>
<protein>
    <submittedName>
        <fullName evidence="1">Uncharacterized protein</fullName>
    </submittedName>
</protein>
<evidence type="ECO:0000313" key="1">
    <source>
        <dbReference type="EMBL" id="RDH16581.1"/>
    </source>
</evidence>
<sequence length="118" mass="13441">MLIFLGKLNYPPYATNELFAVIFSNNMQQGEKVAVILQWTRDGAGQPKANSFAQGTVDKAIITSTGEKEIEFFYGDRETTYYWYFKLPFFWASCLGFDECVTDVWGVCSTELLSFLSI</sequence>
<reference evidence="1 2" key="1">
    <citation type="submission" date="2018-07" db="EMBL/GenBank/DDBJ databases">
        <title>Section-level genome sequencing of Aspergillus section Nigri to investigate inter- and intra-species variation.</title>
        <authorList>
            <consortium name="DOE Joint Genome Institute"/>
            <person name="Vesth T.C."/>
            <person name="Nybo J.L."/>
            <person name="Theobald S."/>
            <person name="Frisvad J.C."/>
            <person name="Larsen T.O."/>
            <person name="Nielsen K.F."/>
            <person name="Hoof J.B."/>
            <person name="Brandl J."/>
            <person name="Salamov A."/>
            <person name="Riley R."/>
            <person name="Gladden J.M."/>
            <person name="Phatale P."/>
            <person name="Nielsen M.T."/>
            <person name="Lyhne E.K."/>
            <person name="Kogle M.E."/>
            <person name="Strasser K."/>
            <person name="McDonnell E."/>
            <person name="Barry K."/>
            <person name="Clum A."/>
            <person name="Chen C."/>
            <person name="Nolan M."/>
            <person name="Sandor L."/>
            <person name="Kuo A."/>
            <person name="Lipzen A."/>
            <person name="Hainaut M."/>
            <person name="Drula E."/>
            <person name="Tsang A."/>
            <person name="Magnuson J.K."/>
            <person name="Henrissat B."/>
            <person name="Wiebenga A."/>
            <person name="Simmons B.A."/>
            <person name="Makela M.R."/>
            <person name="De vries R.P."/>
            <person name="Grigoriev I.V."/>
            <person name="Mortensen U.H."/>
            <person name="Baker S.E."/>
            <person name="Andersen M.R."/>
        </authorList>
    </citation>
    <scope>NUCLEOTIDE SEQUENCE [LARGE SCALE GENOMIC DNA]</scope>
    <source>
        <strain evidence="1 2">ATCC 13496</strain>
    </source>
</reference>
<organism evidence="1 2">
    <name type="scientific">Aspergillus niger ATCC 13496</name>
    <dbReference type="NCBI Taxonomy" id="1353008"/>
    <lineage>
        <taxon>Eukaryota</taxon>
        <taxon>Fungi</taxon>
        <taxon>Dikarya</taxon>
        <taxon>Ascomycota</taxon>
        <taxon>Pezizomycotina</taxon>
        <taxon>Eurotiomycetes</taxon>
        <taxon>Eurotiomycetidae</taxon>
        <taxon>Eurotiales</taxon>
        <taxon>Aspergillaceae</taxon>
        <taxon>Aspergillus</taxon>
        <taxon>Aspergillus subgen. Circumdati</taxon>
    </lineage>
</organism>
<evidence type="ECO:0000313" key="2">
    <source>
        <dbReference type="Proteomes" id="UP000253845"/>
    </source>
</evidence>
<gene>
    <name evidence="1" type="ORF">M747DRAFT_308909</name>
</gene>
<accession>A0A370BU08</accession>
<dbReference type="AlphaFoldDB" id="A0A370BU08"/>
<dbReference type="VEuPathDB" id="FungiDB:M747DRAFT_308909"/>
<name>A0A370BU08_ASPNG</name>